<dbReference type="Proteomes" id="UP000237797">
    <property type="component" value="Unassembled WGS sequence"/>
</dbReference>
<dbReference type="Pfam" id="PF13561">
    <property type="entry name" value="adh_short_C2"/>
    <property type="match status" value="1"/>
</dbReference>
<dbReference type="NCBIfam" id="NF005559">
    <property type="entry name" value="PRK07231.1"/>
    <property type="match status" value="1"/>
</dbReference>
<dbReference type="FunFam" id="3.40.50.720:FF:000084">
    <property type="entry name" value="Short-chain dehydrogenase reductase"/>
    <property type="match status" value="1"/>
</dbReference>
<protein>
    <submittedName>
        <fullName evidence="3">NAD(P)-dependent dehydrogenase (Short-subunit alcohol dehydrogenase family)</fullName>
    </submittedName>
</protein>
<dbReference type="InterPro" id="IPR002347">
    <property type="entry name" value="SDR_fam"/>
</dbReference>
<dbReference type="AlphaFoldDB" id="A0A2T0LG74"/>
<dbReference type="PRINTS" id="PR00080">
    <property type="entry name" value="SDRFAMILY"/>
</dbReference>
<accession>A0A2T0LG74</accession>
<name>A0A2T0LG74_9BACL</name>
<dbReference type="OrthoDB" id="306388at2"/>
<dbReference type="GO" id="GO:0016491">
    <property type="term" value="F:oxidoreductase activity"/>
    <property type="evidence" value="ECO:0007669"/>
    <property type="project" value="UniProtKB-KW"/>
</dbReference>
<organism evidence="3 4">
    <name type="scientific">Planifilum fimeticola</name>
    <dbReference type="NCBI Taxonomy" id="201975"/>
    <lineage>
        <taxon>Bacteria</taxon>
        <taxon>Bacillati</taxon>
        <taxon>Bacillota</taxon>
        <taxon>Bacilli</taxon>
        <taxon>Bacillales</taxon>
        <taxon>Thermoactinomycetaceae</taxon>
        <taxon>Planifilum</taxon>
    </lineage>
</organism>
<dbReference type="PRINTS" id="PR00081">
    <property type="entry name" value="GDHRDH"/>
</dbReference>
<reference evidence="3 4" key="1">
    <citation type="submission" date="2018-03" db="EMBL/GenBank/DDBJ databases">
        <title>Genomic Encyclopedia of Archaeal and Bacterial Type Strains, Phase II (KMG-II): from individual species to whole genera.</title>
        <authorList>
            <person name="Goeker M."/>
        </authorList>
    </citation>
    <scope>NUCLEOTIDE SEQUENCE [LARGE SCALE GENOMIC DNA]</scope>
    <source>
        <strain evidence="3 4">DSM 44946</strain>
    </source>
</reference>
<keyword evidence="2" id="KW-0560">Oxidoreductase</keyword>
<dbReference type="Gene3D" id="3.40.50.720">
    <property type="entry name" value="NAD(P)-binding Rossmann-like Domain"/>
    <property type="match status" value="1"/>
</dbReference>
<dbReference type="InterPro" id="IPR020904">
    <property type="entry name" value="Sc_DH/Rdtase_CS"/>
</dbReference>
<comment type="similarity">
    <text evidence="1">Belongs to the short-chain dehydrogenases/reductases (SDR) family.</text>
</comment>
<dbReference type="InterPro" id="IPR036291">
    <property type="entry name" value="NAD(P)-bd_dom_sf"/>
</dbReference>
<evidence type="ECO:0000313" key="4">
    <source>
        <dbReference type="Proteomes" id="UP000237797"/>
    </source>
</evidence>
<dbReference type="PROSITE" id="PS00061">
    <property type="entry name" value="ADH_SHORT"/>
    <property type="match status" value="1"/>
</dbReference>
<sequence length="252" mass="26656">MKPFVGRVVLVTGGGSGIGRATSLAFAKKGAKVIVAGRTREKIVETQEMIGNLGGEAIAIQADVSVGEQVKKMMRTIVDRFGRLDFACNAAGIGGKLAPTADIPEDDFDLTLAINLKGVWLCMKYQIRQMLKQGSGVIVNISSINGLGGTPNAAVYSASKSGVISLTQSAALEYAHSNIRINAVCPGAIRTPMLERVFNETGITQSRYESQIPIKRIGDPNDIANSVTWLCSDEASYITGHVMVIDGGVAAR</sequence>
<dbReference type="EMBL" id="PVNE01000007">
    <property type="protein sequence ID" value="PRX41281.1"/>
    <property type="molecule type" value="Genomic_DNA"/>
</dbReference>
<evidence type="ECO:0000256" key="2">
    <source>
        <dbReference type="ARBA" id="ARBA00023002"/>
    </source>
</evidence>
<dbReference type="PANTHER" id="PTHR24321">
    <property type="entry name" value="DEHYDROGENASES, SHORT CHAIN"/>
    <property type="match status" value="1"/>
</dbReference>
<comment type="caution">
    <text evidence="3">The sequence shown here is derived from an EMBL/GenBank/DDBJ whole genome shotgun (WGS) entry which is preliminary data.</text>
</comment>
<evidence type="ECO:0000313" key="3">
    <source>
        <dbReference type="EMBL" id="PRX41281.1"/>
    </source>
</evidence>
<keyword evidence="4" id="KW-1185">Reference proteome</keyword>
<proteinExistence type="inferred from homology"/>
<evidence type="ECO:0000256" key="1">
    <source>
        <dbReference type="ARBA" id="ARBA00006484"/>
    </source>
</evidence>
<dbReference type="RefSeq" id="WP_106344638.1">
    <property type="nucleotide sequence ID" value="NZ_PVNE01000007.1"/>
</dbReference>
<dbReference type="SUPFAM" id="SSF51735">
    <property type="entry name" value="NAD(P)-binding Rossmann-fold domains"/>
    <property type="match status" value="1"/>
</dbReference>
<dbReference type="CDD" id="cd05233">
    <property type="entry name" value="SDR_c"/>
    <property type="match status" value="1"/>
</dbReference>
<gene>
    <name evidence="3" type="ORF">CLV97_10747</name>
</gene>
<dbReference type="PANTHER" id="PTHR24321:SF11">
    <property type="entry name" value="BLR0893 PROTEIN"/>
    <property type="match status" value="1"/>
</dbReference>
<dbReference type="GO" id="GO:0008206">
    <property type="term" value="P:bile acid metabolic process"/>
    <property type="evidence" value="ECO:0007669"/>
    <property type="project" value="UniProtKB-ARBA"/>
</dbReference>